<reference evidence="1 2" key="1">
    <citation type="submission" date="2016-07" db="EMBL/GenBank/DDBJ databases">
        <title>Caryophanon tenue genome sequencing.</title>
        <authorList>
            <person name="Verma A."/>
            <person name="Pal Y."/>
            <person name="Krishnamurthi S."/>
        </authorList>
    </citation>
    <scope>NUCLEOTIDE SEQUENCE [LARGE SCALE GENOMIC DNA]</scope>
    <source>
        <strain evidence="1 2">DSM 14152</strain>
    </source>
</reference>
<sequence length="155" mass="17055">MKKGIIGLIILFSIVLVWVRVNPPLEYGTIAGNEEGTLLIVGVGNKGLTNIDITEVTINNGEKPGDVKVQVNHPNQGFVVTDDFSAPEVATYAFVDVSIAKGTDIDALYERQDNNEIQEDEKIYGLTLSHEQPIHAAVIHYRYLGMPYTLEVNAM</sequence>
<evidence type="ECO:0000313" key="1">
    <source>
        <dbReference type="EMBL" id="OCS85377.1"/>
    </source>
</evidence>
<protein>
    <recommendedName>
        <fullName evidence="3">DUF4352 domain-containing protein</fullName>
    </recommendedName>
</protein>
<organism evidence="1 2">
    <name type="scientific">Caryophanon tenue</name>
    <dbReference type="NCBI Taxonomy" id="33978"/>
    <lineage>
        <taxon>Bacteria</taxon>
        <taxon>Bacillati</taxon>
        <taxon>Bacillota</taxon>
        <taxon>Bacilli</taxon>
        <taxon>Bacillales</taxon>
        <taxon>Caryophanaceae</taxon>
        <taxon>Caryophanon</taxon>
    </lineage>
</organism>
<dbReference type="EMBL" id="MASJ01000014">
    <property type="protein sequence ID" value="OCS85377.1"/>
    <property type="molecule type" value="Genomic_DNA"/>
</dbReference>
<comment type="caution">
    <text evidence="1">The sequence shown here is derived from an EMBL/GenBank/DDBJ whole genome shotgun (WGS) entry which is preliminary data.</text>
</comment>
<dbReference type="STRING" id="33978.A6M13_13130"/>
<dbReference type="Proteomes" id="UP000093199">
    <property type="component" value="Unassembled WGS sequence"/>
</dbReference>
<dbReference type="AlphaFoldDB" id="A0A1C0YDX4"/>
<accession>A0A1C0YDX4</accession>
<evidence type="ECO:0000313" key="2">
    <source>
        <dbReference type="Proteomes" id="UP000093199"/>
    </source>
</evidence>
<gene>
    <name evidence="1" type="ORF">A6M13_13130</name>
</gene>
<keyword evidence="2" id="KW-1185">Reference proteome</keyword>
<dbReference type="OrthoDB" id="2474144at2"/>
<evidence type="ECO:0008006" key="3">
    <source>
        <dbReference type="Google" id="ProtNLM"/>
    </source>
</evidence>
<proteinExistence type="predicted"/>
<name>A0A1C0YDX4_9BACL</name>
<dbReference type="RefSeq" id="WP_066544898.1">
    <property type="nucleotide sequence ID" value="NZ_MASJ01000014.1"/>
</dbReference>